<dbReference type="PRINTS" id="PR00237">
    <property type="entry name" value="GPCRRHODOPSN"/>
</dbReference>
<evidence type="ECO:0000256" key="3">
    <source>
        <dbReference type="ARBA" id="ARBA00022989"/>
    </source>
</evidence>
<feature type="transmembrane region" description="Helical" evidence="10">
    <location>
        <begin position="54"/>
        <end position="75"/>
    </location>
</feature>
<keyword evidence="7 8" id="KW-0807">Transducer</keyword>
<proteinExistence type="inferred from homology"/>
<feature type="transmembrane region" description="Helical" evidence="10">
    <location>
        <begin position="184"/>
        <end position="208"/>
    </location>
</feature>
<dbReference type="PROSITE" id="PS50262">
    <property type="entry name" value="G_PROTEIN_RECEP_F1_2"/>
    <property type="match status" value="1"/>
</dbReference>
<dbReference type="PANTHER" id="PTHR24238">
    <property type="entry name" value="G-PROTEIN COUPLED RECEPTOR"/>
    <property type="match status" value="1"/>
</dbReference>
<keyword evidence="13" id="KW-1185">Reference proteome</keyword>
<name>A0ABD3VA34_SINWO</name>
<evidence type="ECO:0000256" key="9">
    <source>
        <dbReference type="SAM" id="MobiDB-lite"/>
    </source>
</evidence>
<keyword evidence="5 10" id="KW-0472">Membrane</keyword>
<dbReference type="AlphaFoldDB" id="A0ABD3VA34"/>
<dbReference type="InterPro" id="IPR017452">
    <property type="entry name" value="GPCR_Rhodpsn_7TM"/>
</dbReference>
<accession>A0ABD3VA34</accession>
<comment type="caution">
    <text evidence="12">The sequence shown here is derived from an EMBL/GenBank/DDBJ whole genome shotgun (WGS) entry which is preliminary data.</text>
</comment>
<keyword evidence="3 10" id="KW-1133">Transmembrane helix</keyword>
<feature type="region of interest" description="Disordered" evidence="9">
    <location>
        <begin position="226"/>
        <end position="288"/>
    </location>
</feature>
<feature type="transmembrane region" description="Helical" evidence="10">
    <location>
        <begin position="20"/>
        <end position="42"/>
    </location>
</feature>
<dbReference type="PANTHER" id="PTHR24238:SF47">
    <property type="entry name" value="ECDYSTEROIDS_DOPAMINE RECEPTOR-RELATED"/>
    <property type="match status" value="1"/>
</dbReference>
<evidence type="ECO:0000256" key="1">
    <source>
        <dbReference type="ARBA" id="ARBA00004141"/>
    </source>
</evidence>
<evidence type="ECO:0000256" key="4">
    <source>
        <dbReference type="ARBA" id="ARBA00023040"/>
    </source>
</evidence>
<keyword evidence="6 8" id="KW-0675">Receptor</keyword>
<dbReference type="InterPro" id="IPR000276">
    <property type="entry name" value="GPCR_Rhodpsn"/>
</dbReference>
<gene>
    <name evidence="12" type="ORF">ACJMK2_012966</name>
</gene>
<keyword evidence="2 8" id="KW-0812">Transmembrane</keyword>
<feature type="transmembrane region" description="Helical" evidence="10">
    <location>
        <begin position="134"/>
        <end position="154"/>
    </location>
</feature>
<dbReference type="GO" id="GO:0004930">
    <property type="term" value="F:G protein-coupled receptor activity"/>
    <property type="evidence" value="ECO:0007669"/>
    <property type="project" value="UniProtKB-KW"/>
</dbReference>
<comment type="similarity">
    <text evidence="8">Belongs to the G-protein coupled receptor 1 family.</text>
</comment>
<evidence type="ECO:0000256" key="10">
    <source>
        <dbReference type="SAM" id="Phobius"/>
    </source>
</evidence>
<feature type="transmembrane region" description="Helical" evidence="10">
    <location>
        <begin position="338"/>
        <end position="361"/>
    </location>
</feature>
<dbReference type="Gene3D" id="1.20.1070.10">
    <property type="entry name" value="Rhodopsin 7-helix transmembrane proteins"/>
    <property type="match status" value="1"/>
</dbReference>
<dbReference type="CDD" id="cd00637">
    <property type="entry name" value="7tm_classA_rhodopsin-like"/>
    <property type="match status" value="1"/>
</dbReference>
<dbReference type="Pfam" id="PF00001">
    <property type="entry name" value="7tm_1"/>
    <property type="match status" value="1"/>
</dbReference>
<dbReference type="EMBL" id="JBJQND010000013">
    <property type="protein sequence ID" value="KAL3858375.1"/>
    <property type="molecule type" value="Genomic_DNA"/>
</dbReference>
<feature type="transmembrane region" description="Helical" evidence="10">
    <location>
        <begin position="95"/>
        <end position="113"/>
    </location>
</feature>
<evidence type="ECO:0000259" key="11">
    <source>
        <dbReference type="PROSITE" id="PS50262"/>
    </source>
</evidence>
<reference evidence="12 13" key="1">
    <citation type="submission" date="2024-11" db="EMBL/GenBank/DDBJ databases">
        <title>Chromosome-level genome assembly of the freshwater bivalve Anodonta woodiana.</title>
        <authorList>
            <person name="Chen X."/>
        </authorList>
    </citation>
    <scope>NUCLEOTIDE SEQUENCE [LARGE SCALE GENOMIC DNA]</scope>
    <source>
        <strain evidence="12">MN2024</strain>
        <tissue evidence="12">Gills</tissue>
    </source>
</reference>
<organism evidence="12 13">
    <name type="scientific">Sinanodonta woodiana</name>
    <name type="common">Chinese pond mussel</name>
    <name type="synonym">Anodonta woodiana</name>
    <dbReference type="NCBI Taxonomy" id="1069815"/>
    <lineage>
        <taxon>Eukaryota</taxon>
        <taxon>Metazoa</taxon>
        <taxon>Spiralia</taxon>
        <taxon>Lophotrochozoa</taxon>
        <taxon>Mollusca</taxon>
        <taxon>Bivalvia</taxon>
        <taxon>Autobranchia</taxon>
        <taxon>Heteroconchia</taxon>
        <taxon>Palaeoheterodonta</taxon>
        <taxon>Unionida</taxon>
        <taxon>Unionoidea</taxon>
        <taxon>Unionidae</taxon>
        <taxon>Unioninae</taxon>
        <taxon>Sinanodonta</taxon>
    </lineage>
</organism>
<feature type="domain" description="G-protein coupled receptors family 1 profile" evidence="11">
    <location>
        <begin position="35"/>
        <end position="358"/>
    </location>
</feature>
<evidence type="ECO:0000256" key="5">
    <source>
        <dbReference type="ARBA" id="ARBA00023136"/>
    </source>
</evidence>
<dbReference type="PROSITE" id="PS00237">
    <property type="entry name" value="G_PROTEIN_RECEP_F1_1"/>
    <property type="match status" value="1"/>
</dbReference>
<evidence type="ECO:0000256" key="2">
    <source>
        <dbReference type="ARBA" id="ARBA00022692"/>
    </source>
</evidence>
<dbReference type="Proteomes" id="UP001634394">
    <property type="component" value="Unassembled WGS sequence"/>
</dbReference>
<feature type="transmembrane region" description="Helical" evidence="10">
    <location>
        <begin position="297"/>
        <end position="318"/>
    </location>
</feature>
<dbReference type="SUPFAM" id="SSF81321">
    <property type="entry name" value="Family A G protein-coupled receptor-like"/>
    <property type="match status" value="1"/>
</dbReference>
<keyword evidence="4 8" id="KW-0297">G-protein coupled receptor</keyword>
<evidence type="ECO:0000256" key="7">
    <source>
        <dbReference type="ARBA" id="ARBA00023224"/>
    </source>
</evidence>
<sequence>MEENHNLSVLNDLKSIEHIGGAIFVGALMIIGLIGNSLSLYIYFFRYSSSTYRVFVLCLAFIDMVACSVTMPFVLYMQRYPFMFKDSWGCRVMKLTTYFITIGSGVILLIIATERYRKVCVPHGTQILEGKAKISCLIGSVVSVGLSWPALVLYGSKSVATNRANITGFACEVSDEYWHTQYPAIFKFVLMFVFIVSAIALSAIYSLIWRELLSRRRFSEGVAMSSPTANKVGSQTNDTTETSLTDNSGQRVSKDDAHGNKNGGDSVHSSHKTYVPRATNEAPTSNKKKRTKSIDTVTFVLFLITAVFCVSFMPHLILRIIEFLKKSFVKDMPYGGKVMYHMFRWSFFINHMANPIIYGLFDRQFKSELHKMFNRIRNCVK</sequence>
<protein>
    <recommendedName>
        <fullName evidence="11">G-protein coupled receptors family 1 profile domain-containing protein</fullName>
    </recommendedName>
</protein>
<feature type="compositionally biased region" description="Polar residues" evidence="9">
    <location>
        <begin position="226"/>
        <end position="251"/>
    </location>
</feature>
<dbReference type="GO" id="GO:0016020">
    <property type="term" value="C:membrane"/>
    <property type="evidence" value="ECO:0007669"/>
    <property type="project" value="UniProtKB-SubCell"/>
</dbReference>
<evidence type="ECO:0000313" key="13">
    <source>
        <dbReference type="Proteomes" id="UP001634394"/>
    </source>
</evidence>
<evidence type="ECO:0000256" key="6">
    <source>
        <dbReference type="ARBA" id="ARBA00023170"/>
    </source>
</evidence>
<evidence type="ECO:0000256" key="8">
    <source>
        <dbReference type="RuleBase" id="RU000688"/>
    </source>
</evidence>
<comment type="subcellular location">
    <subcellularLocation>
        <location evidence="1">Membrane</location>
        <topology evidence="1">Multi-pass membrane protein</topology>
    </subcellularLocation>
</comment>
<evidence type="ECO:0000313" key="12">
    <source>
        <dbReference type="EMBL" id="KAL3858375.1"/>
    </source>
</evidence>